<dbReference type="AlphaFoldDB" id="A0A5D4H7R7"/>
<feature type="region of interest" description="Disordered" evidence="1">
    <location>
        <begin position="27"/>
        <end position="89"/>
    </location>
</feature>
<evidence type="ECO:0000313" key="3">
    <source>
        <dbReference type="Proteomes" id="UP000322362"/>
    </source>
</evidence>
<evidence type="ECO:0000313" key="2">
    <source>
        <dbReference type="EMBL" id="TYR36019.1"/>
    </source>
</evidence>
<evidence type="ECO:0000256" key="1">
    <source>
        <dbReference type="SAM" id="MobiDB-lite"/>
    </source>
</evidence>
<proteinExistence type="predicted"/>
<feature type="compositionally biased region" description="Basic and acidic residues" evidence="1">
    <location>
        <begin position="67"/>
        <end position="88"/>
    </location>
</feature>
<organism evidence="2 3">
    <name type="scientific">Sphingobacterium phlebotomi</name>
    <dbReference type="NCBI Taxonomy" id="2605433"/>
    <lineage>
        <taxon>Bacteria</taxon>
        <taxon>Pseudomonadati</taxon>
        <taxon>Bacteroidota</taxon>
        <taxon>Sphingobacteriia</taxon>
        <taxon>Sphingobacteriales</taxon>
        <taxon>Sphingobacteriaceae</taxon>
        <taxon>Sphingobacterium</taxon>
    </lineage>
</organism>
<dbReference type="Proteomes" id="UP000322362">
    <property type="component" value="Unassembled WGS sequence"/>
</dbReference>
<dbReference type="EMBL" id="VTAV01000006">
    <property type="protein sequence ID" value="TYR36019.1"/>
    <property type="molecule type" value="Genomic_DNA"/>
</dbReference>
<protein>
    <submittedName>
        <fullName evidence="2">Uncharacterized protein</fullName>
    </submittedName>
</protein>
<sequence length="131" mass="15102">MENFLPALLIIGGVIYKIYSEYQKEQEKARRRMPQVPQPPLPIPSEQRPQRTVIEPTMSIPIPVPPKKTERSPNISEEVRKMREKRSADANSIKKVVVKPVVNIESEKEDIISFDLREAVIQSAILNRPYQ</sequence>
<dbReference type="RefSeq" id="WP_148919335.1">
    <property type="nucleotide sequence ID" value="NZ_VTAV01000006.1"/>
</dbReference>
<accession>A0A5D4H7R7</accession>
<comment type="caution">
    <text evidence="2">The sequence shown here is derived from an EMBL/GenBank/DDBJ whole genome shotgun (WGS) entry which is preliminary data.</text>
</comment>
<name>A0A5D4H7R7_9SPHI</name>
<keyword evidence="3" id="KW-1185">Reference proteome</keyword>
<reference evidence="2 3" key="1">
    <citation type="submission" date="2019-08" db="EMBL/GenBank/DDBJ databases">
        <title>Phlebobacter frassis gen. nov. sp. nov., a new member of family Sphingobacteriaceae isolated from sand fly rearing media.</title>
        <authorList>
            <person name="Kakumanu M.L."/>
            <person name="Marayati B.F."/>
            <person name="Wada-Katsumata A."/>
            <person name="Wasserberg G."/>
            <person name="Schal C."/>
            <person name="Apperson C.S."/>
            <person name="Ponnusamy L."/>
        </authorList>
    </citation>
    <scope>NUCLEOTIDE SEQUENCE [LARGE SCALE GENOMIC DNA]</scope>
    <source>
        <strain evidence="2 3">SSI9</strain>
    </source>
</reference>
<gene>
    <name evidence="2" type="ORF">FXV77_11300</name>
</gene>